<gene>
    <name evidence="2" type="ORF">CAP51_16445</name>
</gene>
<feature type="transmembrane region" description="Helical" evidence="1">
    <location>
        <begin position="33"/>
        <end position="54"/>
    </location>
</feature>
<keyword evidence="1" id="KW-1133">Transmembrane helix</keyword>
<keyword evidence="3" id="KW-1185">Reference proteome</keyword>
<protein>
    <submittedName>
        <fullName evidence="2">Uncharacterized protein</fullName>
    </submittedName>
</protein>
<evidence type="ECO:0000313" key="3">
    <source>
        <dbReference type="Proteomes" id="UP000196536"/>
    </source>
</evidence>
<feature type="transmembrane region" description="Helical" evidence="1">
    <location>
        <begin position="7"/>
        <end position="27"/>
    </location>
</feature>
<dbReference type="AlphaFoldDB" id="A0A1Z9YU95"/>
<proteinExistence type="predicted"/>
<sequence length="64" mass="7636">MEIASFVLEICFWLLLFGAIFFLILSIIYMDFMIFICSILMVISSILLACEFRLKVYDYFMKKD</sequence>
<evidence type="ECO:0000313" key="2">
    <source>
        <dbReference type="EMBL" id="OUY05802.1"/>
    </source>
</evidence>
<evidence type="ECO:0000256" key="1">
    <source>
        <dbReference type="SAM" id="Phobius"/>
    </source>
</evidence>
<accession>A0A1Z9YU95</accession>
<comment type="caution">
    <text evidence="2">The sequence shown here is derived from an EMBL/GenBank/DDBJ whole genome shotgun (WGS) entry which is preliminary data.</text>
</comment>
<reference evidence="2 3" key="1">
    <citation type="submission" date="2017-05" db="EMBL/GenBank/DDBJ databases">
        <title>Acinetobacter populi ANC 5415 (= PBJ7), whole genome shotgun sequencing project.</title>
        <authorList>
            <person name="Nemec A."/>
            <person name="Radolfova-Krizova L."/>
        </authorList>
    </citation>
    <scope>NUCLEOTIDE SEQUENCE [LARGE SCALE GENOMIC DNA]</scope>
    <source>
        <strain evidence="2 3">PBJ7</strain>
    </source>
</reference>
<dbReference type="EMBL" id="NEXX01000007">
    <property type="protein sequence ID" value="OUY05802.1"/>
    <property type="molecule type" value="Genomic_DNA"/>
</dbReference>
<name>A0A1Z9YU95_9GAMM</name>
<keyword evidence="1" id="KW-0812">Transmembrane</keyword>
<organism evidence="2 3">
    <name type="scientific">Acinetobacter populi</name>
    <dbReference type="NCBI Taxonomy" id="1582270"/>
    <lineage>
        <taxon>Bacteria</taxon>
        <taxon>Pseudomonadati</taxon>
        <taxon>Pseudomonadota</taxon>
        <taxon>Gammaproteobacteria</taxon>
        <taxon>Moraxellales</taxon>
        <taxon>Moraxellaceae</taxon>
        <taxon>Acinetobacter</taxon>
    </lineage>
</organism>
<keyword evidence="1" id="KW-0472">Membrane</keyword>
<dbReference type="Proteomes" id="UP000196536">
    <property type="component" value="Unassembled WGS sequence"/>
</dbReference>